<proteinExistence type="inferred from homology"/>
<keyword evidence="3 9" id="KW-0813">Transport</keyword>
<dbReference type="InterPro" id="IPR047817">
    <property type="entry name" value="ABC2_TM_bact-type"/>
</dbReference>
<dbReference type="AlphaFoldDB" id="A0A9D0Z0C3"/>
<reference evidence="11" key="1">
    <citation type="submission" date="2020-10" db="EMBL/GenBank/DDBJ databases">
        <authorList>
            <person name="Gilroy R."/>
        </authorList>
    </citation>
    <scope>NUCLEOTIDE SEQUENCE</scope>
    <source>
        <strain evidence="11">13361</strain>
    </source>
</reference>
<comment type="subcellular location">
    <subcellularLocation>
        <location evidence="1">Cell inner membrane</location>
        <topology evidence="1">Multi-pass membrane protein</topology>
    </subcellularLocation>
    <subcellularLocation>
        <location evidence="9">Cell membrane</location>
        <topology evidence="9">Multi-pass membrane protein</topology>
    </subcellularLocation>
</comment>
<dbReference type="PRINTS" id="PR00164">
    <property type="entry name" value="ABC2TRNSPORT"/>
</dbReference>
<feature type="domain" description="ABC transmembrane type-2" evidence="10">
    <location>
        <begin position="30"/>
        <end position="248"/>
    </location>
</feature>
<keyword evidence="6 9" id="KW-0812">Transmembrane</keyword>
<evidence type="ECO:0000256" key="5">
    <source>
        <dbReference type="ARBA" id="ARBA00022519"/>
    </source>
</evidence>
<evidence type="ECO:0000313" key="11">
    <source>
        <dbReference type="EMBL" id="HIQ66956.1"/>
    </source>
</evidence>
<comment type="caution">
    <text evidence="11">The sequence shown here is derived from an EMBL/GenBank/DDBJ whole genome shotgun (WGS) entry which is preliminary data.</text>
</comment>
<feature type="transmembrane region" description="Helical" evidence="9">
    <location>
        <begin position="108"/>
        <end position="132"/>
    </location>
</feature>
<keyword evidence="7 9" id="KW-1133">Transmembrane helix</keyword>
<evidence type="ECO:0000256" key="8">
    <source>
        <dbReference type="ARBA" id="ARBA00023136"/>
    </source>
</evidence>
<dbReference type="InterPro" id="IPR000412">
    <property type="entry name" value="ABC_2_transport"/>
</dbReference>
<evidence type="ECO:0000313" key="12">
    <source>
        <dbReference type="Proteomes" id="UP000886796"/>
    </source>
</evidence>
<dbReference type="Pfam" id="PF01061">
    <property type="entry name" value="ABC2_membrane"/>
    <property type="match status" value="1"/>
</dbReference>
<comment type="similarity">
    <text evidence="2 9">Belongs to the ABC-2 integral membrane protein family.</text>
</comment>
<dbReference type="PROSITE" id="PS51012">
    <property type="entry name" value="ABC_TM2"/>
    <property type="match status" value="1"/>
</dbReference>
<accession>A0A9D0Z0C3</accession>
<reference evidence="11" key="2">
    <citation type="journal article" date="2021" name="PeerJ">
        <title>Extensive microbial diversity within the chicken gut microbiome revealed by metagenomics and culture.</title>
        <authorList>
            <person name="Gilroy R."/>
            <person name="Ravi A."/>
            <person name="Getino M."/>
            <person name="Pursley I."/>
            <person name="Horton D.L."/>
            <person name="Alikhan N.F."/>
            <person name="Baker D."/>
            <person name="Gharbi K."/>
            <person name="Hall N."/>
            <person name="Watson M."/>
            <person name="Adriaenssens E.M."/>
            <person name="Foster-Nyarko E."/>
            <person name="Jarju S."/>
            <person name="Secka A."/>
            <person name="Antonio M."/>
            <person name="Oren A."/>
            <person name="Chaudhuri R.R."/>
            <person name="La Ragione R."/>
            <person name="Hildebrand F."/>
            <person name="Pallen M.J."/>
        </authorList>
    </citation>
    <scope>NUCLEOTIDE SEQUENCE</scope>
    <source>
        <strain evidence="11">13361</strain>
    </source>
</reference>
<evidence type="ECO:0000256" key="4">
    <source>
        <dbReference type="ARBA" id="ARBA00022475"/>
    </source>
</evidence>
<dbReference type="GO" id="GO:0043190">
    <property type="term" value="C:ATP-binding cassette (ABC) transporter complex"/>
    <property type="evidence" value="ECO:0007669"/>
    <property type="project" value="InterPro"/>
</dbReference>
<dbReference type="InterPro" id="IPR013525">
    <property type="entry name" value="ABC2_TM"/>
</dbReference>
<feature type="transmembrane region" description="Helical" evidence="9">
    <location>
        <begin position="63"/>
        <end position="87"/>
    </location>
</feature>
<keyword evidence="4 9" id="KW-1003">Cell membrane</keyword>
<organism evidence="11 12">
    <name type="scientific">Candidatus Faecousia excrementigallinarum</name>
    <dbReference type="NCBI Taxonomy" id="2840806"/>
    <lineage>
        <taxon>Bacteria</taxon>
        <taxon>Bacillati</taxon>
        <taxon>Bacillota</taxon>
        <taxon>Clostridia</taxon>
        <taxon>Eubacteriales</taxon>
        <taxon>Oscillospiraceae</taxon>
        <taxon>Faecousia</taxon>
    </lineage>
</organism>
<evidence type="ECO:0000256" key="1">
    <source>
        <dbReference type="ARBA" id="ARBA00004429"/>
    </source>
</evidence>
<dbReference type="PANTHER" id="PTHR30413:SF8">
    <property type="entry name" value="TRANSPORT PERMEASE PROTEIN"/>
    <property type="match status" value="1"/>
</dbReference>
<dbReference type="Proteomes" id="UP000886796">
    <property type="component" value="Unassembled WGS sequence"/>
</dbReference>
<feature type="transmembrane region" description="Helical" evidence="9">
    <location>
        <begin position="138"/>
        <end position="164"/>
    </location>
</feature>
<keyword evidence="5" id="KW-0997">Cell inner membrane</keyword>
<dbReference type="EMBL" id="DVFK01000008">
    <property type="protein sequence ID" value="HIQ66956.1"/>
    <property type="molecule type" value="Genomic_DNA"/>
</dbReference>
<dbReference type="PANTHER" id="PTHR30413">
    <property type="entry name" value="INNER MEMBRANE TRANSPORT PERMEASE"/>
    <property type="match status" value="1"/>
</dbReference>
<evidence type="ECO:0000256" key="7">
    <source>
        <dbReference type="ARBA" id="ARBA00022989"/>
    </source>
</evidence>
<name>A0A9D0Z0C3_9FIRM</name>
<keyword evidence="8 9" id="KW-0472">Membrane</keyword>
<dbReference type="GO" id="GO:0015920">
    <property type="term" value="P:lipopolysaccharide transport"/>
    <property type="evidence" value="ECO:0007669"/>
    <property type="project" value="TreeGrafter"/>
</dbReference>
<evidence type="ECO:0000259" key="10">
    <source>
        <dbReference type="PROSITE" id="PS51012"/>
    </source>
</evidence>
<evidence type="ECO:0000256" key="3">
    <source>
        <dbReference type="ARBA" id="ARBA00022448"/>
    </source>
</evidence>
<feature type="transmembrane region" description="Helical" evidence="9">
    <location>
        <begin position="29"/>
        <end position="51"/>
    </location>
</feature>
<sequence>MTREERKQYMFVIQELTSREIKRKYARSYLGIIWSVLNPLLMMTVLSMIFTQIFKRSIENYPIYYLSGYVIWHMFTGATNAAMTTLVDNRTMLIKVRFPMQVFIFARVYTALTNLGYSLVAYVIMMAVFRIVPGVTIVFYPVIILLVLMFSLGLSLILATAYVFFGDVKHLYSIITTVWMYLSALFYPVDSIRGLPRMIIEINPIFQYINAARNVVMYHTWPSWTELFAMVAWAVGMLALGWLVFSKNKNKIMQKI</sequence>
<feature type="transmembrane region" description="Helical" evidence="9">
    <location>
        <begin position="227"/>
        <end position="245"/>
    </location>
</feature>
<dbReference type="GO" id="GO:0140359">
    <property type="term" value="F:ABC-type transporter activity"/>
    <property type="evidence" value="ECO:0007669"/>
    <property type="project" value="InterPro"/>
</dbReference>
<feature type="transmembrane region" description="Helical" evidence="9">
    <location>
        <begin position="171"/>
        <end position="189"/>
    </location>
</feature>
<protein>
    <recommendedName>
        <fullName evidence="9">Transport permease protein</fullName>
    </recommendedName>
</protein>
<evidence type="ECO:0000256" key="9">
    <source>
        <dbReference type="RuleBase" id="RU361157"/>
    </source>
</evidence>
<evidence type="ECO:0000256" key="6">
    <source>
        <dbReference type="ARBA" id="ARBA00022692"/>
    </source>
</evidence>
<gene>
    <name evidence="11" type="ORF">IAB74_00395</name>
</gene>
<evidence type="ECO:0000256" key="2">
    <source>
        <dbReference type="ARBA" id="ARBA00007783"/>
    </source>
</evidence>